<evidence type="ECO:0000256" key="5">
    <source>
        <dbReference type="ARBA" id="ARBA00022944"/>
    </source>
</evidence>
<dbReference type="GO" id="GO:0019350">
    <property type="term" value="P:teichoic acid biosynthetic process"/>
    <property type="evidence" value="ECO:0007669"/>
    <property type="project" value="UniProtKB-KW"/>
</dbReference>
<comment type="subcellular location">
    <subcellularLocation>
        <location evidence="1">Cell membrane</location>
        <topology evidence="1">Peripheral membrane protein</topology>
    </subcellularLocation>
</comment>
<dbReference type="InterPro" id="IPR051612">
    <property type="entry name" value="Teichoic_Acid_Biosynth"/>
</dbReference>
<dbReference type="GO" id="GO:0005886">
    <property type="term" value="C:plasma membrane"/>
    <property type="evidence" value="ECO:0007669"/>
    <property type="project" value="UniProtKB-SubCell"/>
</dbReference>
<name>A0A0R1KWB9_9LACO</name>
<dbReference type="Gene3D" id="3.40.50.11820">
    <property type="match status" value="1"/>
</dbReference>
<keyword evidence="4 7" id="KW-0808">Transferase</keyword>
<dbReference type="PANTHER" id="PTHR37316:SF1">
    <property type="entry name" value="TEICHOIC ACID GLYCEROL-PHOSPHATE PRIMASE"/>
    <property type="match status" value="1"/>
</dbReference>
<keyword evidence="5" id="KW-0777">Teichoic acid biosynthesis</keyword>
<evidence type="ECO:0000313" key="7">
    <source>
        <dbReference type="EMBL" id="KRK87910.1"/>
    </source>
</evidence>
<comment type="caution">
    <text evidence="7">The sequence shown here is derived from an EMBL/GenBank/DDBJ whole genome shotgun (WGS) entry which is preliminary data.</text>
</comment>
<dbReference type="Gene3D" id="3.40.50.12580">
    <property type="match status" value="1"/>
</dbReference>
<evidence type="ECO:0000313" key="8">
    <source>
        <dbReference type="Proteomes" id="UP000051581"/>
    </source>
</evidence>
<dbReference type="Pfam" id="PF04464">
    <property type="entry name" value="Glyphos_transf"/>
    <property type="match status" value="1"/>
</dbReference>
<dbReference type="EMBL" id="AZEA01000014">
    <property type="protein sequence ID" value="KRK87910.1"/>
    <property type="molecule type" value="Genomic_DNA"/>
</dbReference>
<evidence type="ECO:0000256" key="6">
    <source>
        <dbReference type="ARBA" id="ARBA00023136"/>
    </source>
</evidence>
<proteinExistence type="inferred from homology"/>
<evidence type="ECO:0000256" key="3">
    <source>
        <dbReference type="ARBA" id="ARBA00022475"/>
    </source>
</evidence>
<dbReference type="Proteomes" id="UP000051581">
    <property type="component" value="Unassembled WGS sequence"/>
</dbReference>
<sequence length="387" mass="45092">MVKILKVVYLWLIRLFSIMNIWRPKNKVVYVMSFDDNVDFIKQLAQRLPHKYVLYVLYKSNTEAAATDLAAFGITTRPFSDGLKFVFEDISVLMSAKLIICDNYYAFLGGLVKLPTTKIVQIWHADGAIKKFGWEDPTTAMRSNSDKHRFQKVYDHFDEYIVGSKAMGQVFVNSYHEKFDKIKLLGYPRSDQYLDPEWQKKARERIFRSAPELRNHRVILYAPTYREHQNFKLPKGLGSALAADPNALVVIKLHPVLRDREVPMRRIGNPKIKFYHELETSDLLAVADTLVTDYSSVAFDFSLLPNAKSMIFFMFDLDNYQKDPGVQDDFLDWLPVEPVYKVEQLKDQISASPVVNFDQFNEHWNTYNDGHATKRVIDRYVKFLESN</sequence>
<organism evidence="7 8">
    <name type="scientific">Lentilactobacillus sunkii DSM 19904</name>
    <dbReference type="NCBI Taxonomy" id="1423808"/>
    <lineage>
        <taxon>Bacteria</taxon>
        <taxon>Bacillati</taxon>
        <taxon>Bacillota</taxon>
        <taxon>Bacilli</taxon>
        <taxon>Lactobacillales</taxon>
        <taxon>Lactobacillaceae</taxon>
        <taxon>Lentilactobacillus</taxon>
    </lineage>
</organism>
<reference evidence="7 8" key="1">
    <citation type="journal article" date="2015" name="Genome Announc.">
        <title>Expanding the biotechnology potential of lactobacilli through comparative genomics of 213 strains and associated genera.</title>
        <authorList>
            <person name="Sun Z."/>
            <person name="Harris H.M."/>
            <person name="McCann A."/>
            <person name="Guo C."/>
            <person name="Argimon S."/>
            <person name="Zhang W."/>
            <person name="Yang X."/>
            <person name="Jeffery I.B."/>
            <person name="Cooney J.C."/>
            <person name="Kagawa T.F."/>
            <person name="Liu W."/>
            <person name="Song Y."/>
            <person name="Salvetti E."/>
            <person name="Wrobel A."/>
            <person name="Rasinkangas P."/>
            <person name="Parkhill J."/>
            <person name="Rea M.C."/>
            <person name="O'Sullivan O."/>
            <person name="Ritari J."/>
            <person name="Douillard F.P."/>
            <person name="Paul Ross R."/>
            <person name="Yang R."/>
            <person name="Briner A.E."/>
            <person name="Felis G.E."/>
            <person name="de Vos W.M."/>
            <person name="Barrangou R."/>
            <person name="Klaenhammer T.R."/>
            <person name="Caufield P.W."/>
            <person name="Cui Y."/>
            <person name="Zhang H."/>
            <person name="O'Toole P.W."/>
        </authorList>
    </citation>
    <scope>NUCLEOTIDE SEQUENCE [LARGE SCALE GENOMIC DNA]</scope>
    <source>
        <strain evidence="7 8">DSM 19904</strain>
    </source>
</reference>
<evidence type="ECO:0000256" key="1">
    <source>
        <dbReference type="ARBA" id="ARBA00004202"/>
    </source>
</evidence>
<keyword evidence="8" id="KW-1185">Reference proteome</keyword>
<keyword evidence="6" id="KW-0472">Membrane</keyword>
<protein>
    <submittedName>
        <fullName evidence="7">CDP-glycerol poly(Glycerophosphate) glycerophosphotransferase</fullName>
    </submittedName>
</protein>
<dbReference type="InterPro" id="IPR043148">
    <property type="entry name" value="TagF_C"/>
</dbReference>
<dbReference type="PANTHER" id="PTHR37316">
    <property type="entry name" value="TEICHOIC ACID GLYCEROL-PHOSPHATE PRIMASE"/>
    <property type="match status" value="1"/>
</dbReference>
<dbReference type="AlphaFoldDB" id="A0A0R1KWB9"/>
<evidence type="ECO:0000256" key="4">
    <source>
        <dbReference type="ARBA" id="ARBA00022679"/>
    </source>
</evidence>
<evidence type="ECO:0000256" key="2">
    <source>
        <dbReference type="ARBA" id="ARBA00010488"/>
    </source>
</evidence>
<comment type="similarity">
    <text evidence="2">Belongs to the CDP-glycerol glycerophosphotransferase family.</text>
</comment>
<dbReference type="PATRIC" id="fig|1423808.3.peg.743"/>
<dbReference type="InterPro" id="IPR043149">
    <property type="entry name" value="TagF_N"/>
</dbReference>
<keyword evidence="3" id="KW-1003">Cell membrane</keyword>
<dbReference type="InterPro" id="IPR007554">
    <property type="entry name" value="Glycerophosphate_synth"/>
</dbReference>
<accession>A0A0R1KWB9</accession>
<dbReference type="GO" id="GO:0047355">
    <property type="term" value="F:CDP-glycerol glycerophosphotransferase activity"/>
    <property type="evidence" value="ECO:0007669"/>
    <property type="project" value="InterPro"/>
</dbReference>
<dbReference type="SUPFAM" id="SSF53756">
    <property type="entry name" value="UDP-Glycosyltransferase/glycogen phosphorylase"/>
    <property type="match status" value="1"/>
</dbReference>
<gene>
    <name evidence="7" type="ORF">FD17_GL000738</name>
</gene>